<keyword evidence="2" id="KW-0378">Hydrolase</keyword>
<dbReference type="AlphaFoldDB" id="A0A645F479"/>
<evidence type="ECO:0000259" key="1">
    <source>
        <dbReference type="Pfam" id="PF02464"/>
    </source>
</evidence>
<dbReference type="InterPro" id="IPR008136">
    <property type="entry name" value="CinA_C"/>
</dbReference>
<dbReference type="NCBIfam" id="TIGR00199">
    <property type="entry name" value="PncC_domain"/>
    <property type="match status" value="1"/>
</dbReference>
<dbReference type="Pfam" id="PF02464">
    <property type="entry name" value="CinA"/>
    <property type="match status" value="1"/>
</dbReference>
<evidence type="ECO:0000313" key="2">
    <source>
        <dbReference type="EMBL" id="MPN08332.1"/>
    </source>
</evidence>
<sequence>MNILFEKIDFLIKELNAKTEKKIARILFNNSMTISVAESCTGGLISSRLTDIAGSSSYIKNNFVTYSNDAKINLLGVNPQTLEEHGAVSEECALEMAEGLYNKLNKDKSSSCDITLSITGIAGPGGATADKNVGLVYVAVKNKYSKKVKKFQINPKHCRKTMKLIFSQKALDFLFEFLQET</sequence>
<name>A0A645F479_9ZZZZ</name>
<dbReference type="SUPFAM" id="SSF142433">
    <property type="entry name" value="CinA-like"/>
    <property type="match status" value="1"/>
</dbReference>
<gene>
    <name evidence="2" type="primary">pncC_18</name>
    <name evidence="2" type="ORF">SDC9_155614</name>
</gene>
<dbReference type="InterPro" id="IPR036653">
    <property type="entry name" value="CinA-like_C"/>
</dbReference>
<dbReference type="GO" id="GO:0019159">
    <property type="term" value="F:nicotinamide-nucleotide amidase activity"/>
    <property type="evidence" value="ECO:0007669"/>
    <property type="project" value="UniProtKB-EC"/>
</dbReference>
<organism evidence="2">
    <name type="scientific">bioreactor metagenome</name>
    <dbReference type="NCBI Taxonomy" id="1076179"/>
    <lineage>
        <taxon>unclassified sequences</taxon>
        <taxon>metagenomes</taxon>
        <taxon>ecological metagenomes</taxon>
    </lineage>
</organism>
<dbReference type="EMBL" id="VSSQ01054369">
    <property type="protein sequence ID" value="MPN08332.1"/>
    <property type="molecule type" value="Genomic_DNA"/>
</dbReference>
<dbReference type="EC" id="3.5.1.42" evidence="2"/>
<proteinExistence type="predicted"/>
<comment type="caution">
    <text evidence="2">The sequence shown here is derived from an EMBL/GenBank/DDBJ whole genome shotgun (WGS) entry which is preliminary data.</text>
</comment>
<reference evidence="2" key="1">
    <citation type="submission" date="2019-08" db="EMBL/GenBank/DDBJ databases">
        <authorList>
            <person name="Kucharzyk K."/>
            <person name="Murdoch R.W."/>
            <person name="Higgins S."/>
            <person name="Loffler F."/>
        </authorList>
    </citation>
    <scope>NUCLEOTIDE SEQUENCE</scope>
</reference>
<protein>
    <submittedName>
        <fullName evidence="2">Nicotinamide-nucleotide amidohydrolase PncC</fullName>
        <ecNumber evidence="2">3.5.1.42</ecNumber>
    </submittedName>
</protein>
<dbReference type="Gene3D" id="3.90.950.20">
    <property type="entry name" value="CinA-like"/>
    <property type="match status" value="1"/>
</dbReference>
<feature type="domain" description="CinA C-terminal" evidence="1">
    <location>
        <begin position="18"/>
        <end position="177"/>
    </location>
</feature>
<accession>A0A645F479</accession>